<proteinExistence type="predicted"/>
<keyword evidence="1" id="KW-1133">Transmembrane helix</keyword>
<keyword evidence="1" id="KW-0812">Transmembrane</keyword>
<dbReference type="OrthoDB" id="7870017at2"/>
<evidence type="ECO:0000313" key="2">
    <source>
        <dbReference type="EMBL" id="OLY42851.1"/>
    </source>
</evidence>
<protein>
    <submittedName>
        <fullName evidence="2">Branched-chain amino acid transport protein</fullName>
    </submittedName>
</protein>
<evidence type="ECO:0000256" key="1">
    <source>
        <dbReference type="SAM" id="Phobius"/>
    </source>
</evidence>
<gene>
    <name evidence="2" type="ORF">PEB0149_002640</name>
</gene>
<dbReference type="InterPro" id="IPR008407">
    <property type="entry name" value="Brnchd-chn_aa_trnsp_AzlD"/>
</dbReference>
<evidence type="ECO:0000313" key="3">
    <source>
        <dbReference type="Proteomes" id="UP000187344"/>
    </source>
</evidence>
<feature type="transmembrane region" description="Helical" evidence="1">
    <location>
        <begin position="38"/>
        <end position="57"/>
    </location>
</feature>
<comment type="caution">
    <text evidence="2">The sequence shown here is derived from an EMBL/GenBank/DDBJ whole genome shotgun (WGS) entry which is preliminary data.</text>
</comment>
<dbReference type="EMBL" id="LXYT01000003">
    <property type="protein sequence ID" value="OLY42851.1"/>
    <property type="molecule type" value="Genomic_DNA"/>
</dbReference>
<reference evidence="2 3" key="1">
    <citation type="submission" date="2016-12" db="EMBL/GenBank/DDBJ databases">
        <title>Comparative genomics of Bartonella apis.</title>
        <authorList>
            <person name="Engel P."/>
        </authorList>
    </citation>
    <scope>NUCLEOTIDE SEQUENCE [LARGE SCALE GENOMIC DNA]</scope>
    <source>
        <strain evidence="2 3">PEB0149</strain>
    </source>
</reference>
<dbReference type="AlphaFoldDB" id="A0A1R0F7B2"/>
<feature type="transmembrane region" description="Helical" evidence="1">
    <location>
        <begin position="69"/>
        <end position="101"/>
    </location>
</feature>
<dbReference type="Pfam" id="PF05437">
    <property type="entry name" value="AzlD"/>
    <property type="match status" value="1"/>
</dbReference>
<keyword evidence="3" id="KW-1185">Reference proteome</keyword>
<dbReference type="Proteomes" id="UP000187344">
    <property type="component" value="Unassembled WGS sequence"/>
</dbReference>
<sequence length="104" mass="11286">MMEHIGLGIAVATAVTALIKIVPIMALAHRPFPRLFRYWLNFVPAAVLSAIIVAEILEKPETTSFGISVALLSTIVSLIAGMVTRSLFVTVVVSIFAYLLFQNV</sequence>
<name>A0A1R0F7B2_9HYPH</name>
<accession>A0A1R0F7B2</accession>
<feature type="transmembrane region" description="Helical" evidence="1">
    <location>
        <begin position="6"/>
        <end position="26"/>
    </location>
</feature>
<organism evidence="2 3">
    <name type="scientific">Bartonella apis</name>
    <dbReference type="NCBI Taxonomy" id="1686310"/>
    <lineage>
        <taxon>Bacteria</taxon>
        <taxon>Pseudomonadati</taxon>
        <taxon>Pseudomonadota</taxon>
        <taxon>Alphaproteobacteria</taxon>
        <taxon>Hyphomicrobiales</taxon>
        <taxon>Bartonellaceae</taxon>
        <taxon>Bartonella</taxon>
    </lineage>
</organism>
<keyword evidence="1" id="KW-0472">Membrane</keyword>
<dbReference type="RefSeq" id="WP_075870687.1">
    <property type="nucleotide sequence ID" value="NZ_CALYQA010000003.1"/>
</dbReference>